<sequence length="176" mass="19704">MKLSKLGELAVIAIVVVLVVLCVQYTKRTYYGNDGVVIRAESKPMLNEVPVEVKATIAEVHGILDDLLGWGADEEFQFTDSDKEQLKDAVDKMDGVPPPSSDFLREDLQNAQDLLTFGVMREDLKAIQYAYRILNDLDIAFNDYFGDKVWHYSLAGAGNGKNVEKVRKYLNLTDNG</sequence>
<comment type="caution">
    <text evidence="2">The sequence shown here is derived from an EMBL/GenBank/DDBJ whole genome shotgun (WGS) entry which is preliminary data.</text>
</comment>
<keyword evidence="1" id="KW-0812">Transmembrane</keyword>
<evidence type="ECO:0000313" key="3">
    <source>
        <dbReference type="Proteomes" id="UP001285921"/>
    </source>
</evidence>
<evidence type="ECO:0000313" key="2">
    <source>
        <dbReference type="EMBL" id="GMK44210.1"/>
    </source>
</evidence>
<evidence type="ECO:0000256" key="1">
    <source>
        <dbReference type="SAM" id="Phobius"/>
    </source>
</evidence>
<keyword evidence="1" id="KW-1133">Transmembrane helix</keyword>
<accession>A0ABQ6NGJ5</accession>
<name>A0ABQ6NGJ5_9BACL</name>
<reference evidence="2 3" key="1">
    <citation type="submission" date="2023-05" db="EMBL/GenBank/DDBJ databases">
        <title>Draft genome of Paenibacillus sp. CCS26.</title>
        <authorList>
            <person name="Akita H."/>
            <person name="Shinto Y."/>
            <person name="Kimura Z."/>
        </authorList>
    </citation>
    <scope>NUCLEOTIDE SEQUENCE [LARGE SCALE GENOMIC DNA]</scope>
    <source>
        <strain evidence="2 3">CCS26</strain>
    </source>
</reference>
<dbReference type="Proteomes" id="UP001285921">
    <property type="component" value="Unassembled WGS sequence"/>
</dbReference>
<keyword evidence="1" id="KW-0472">Membrane</keyword>
<dbReference type="EMBL" id="BTCL01000003">
    <property type="protein sequence ID" value="GMK44210.1"/>
    <property type="molecule type" value="Genomic_DNA"/>
</dbReference>
<organism evidence="2 3">
    <name type="scientific">Paenibacillus glycanilyticus</name>
    <dbReference type="NCBI Taxonomy" id="126569"/>
    <lineage>
        <taxon>Bacteria</taxon>
        <taxon>Bacillati</taxon>
        <taxon>Bacillota</taxon>
        <taxon>Bacilli</taxon>
        <taxon>Bacillales</taxon>
        <taxon>Paenibacillaceae</taxon>
        <taxon>Paenibacillus</taxon>
    </lineage>
</organism>
<dbReference type="RefSeq" id="WP_317979254.1">
    <property type="nucleotide sequence ID" value="NZ_BTCL01000003.1"/>
</dbReference>
<gene>
    <name evidence="2" type="ORF">PghCCS26_13370</name>
</gene>
<feature type="transmembrane region" description="Helical" evidence="1">
    <location>
        <begin position="6"/>
        <end position="23"/>
    </location>
</feature>
<keyword evidence="3" id="KW-1185">Reference proteome</keyword>
<protein>
    <submittedName>
        <fullName evidence="2">Uncharacterized protein</fullName>
    </submittedName>
</protein>
<proteinExistence type="predicted"/>